<evidence type="ECO:0000313" key="2">
    <source>
        <dbReference type="Proteomes" id="UP001244011"/>
    </source>
</evidence>
<dbReference type="EMBL" id="MU839013">
    <property type="protein sequence ID" value="KAK1765906.1"/>
    <property type="molecule type" value="Genomic_DNA"/>
</dbReference>
<proteinExistence type="predicted"/>
<keyword evidence="2" id="KW-1185">Reference proteome</keyword>
<gene>
    <name evidence="1" type="ORF">QBC33DRAFT_560343</name>
</gene>
<organism evidence="1 2">
    <name type="scientific">Phialemonium atrogriseum</name>
    <dbReference type="NCBI Taxonomy" id="1093897"/>
    <lineage>
        <taxon>Eukaryota</taxon>
        <taxon>Fungi</taxon>
        <taxon>Dikarya</taxon>
        <taxon>Ascomycota</taxon>
        <taxon>Pezizomycotina</taxon>
        <taxon>Sordariomycetes</taxon>
        <taxon>Sordariomycetidae</taxon>
        <taxon>Cephalothecales</taxon>
        <taxon>Cephalothecaceae</taxon>
        <taxon>Phialemonium</taxon>
    </lineage>
</organism>
<name>A0AAJ0C1D3_9PEZI</name>
<dbReference type="GeneID" id="85313238"/>
<dbReference type="RefSeq" id="XP_060282119.1">
    <property type="nucleotide sequence ID" value="XM_060430051.1"/>
</dbReference>
<protein>
    <submittedName>
        <fullName evidence="1">Uncharacterized protein</fullName>
    </submittedName>
</protein>
<evidence type="ECO:0000313" key="1">
    <source>
        <dbReference type="EMBL" id="KAK1765906.1"/>
    </source>
</evidence>
<sequence>MPGSILSYRARCYSLHLLCSLCCGHLELDLFPFQPFDVGFWFLDNEIRSFVVNFQPFVVDFRPFGIKFQPFGIKFQPFGIKFQPFGIKFQPFDVGFWFLEDEFHPFDVKFQPFDLEFGSSGGELLLPGFGRFLFLDSSDGDDDDYGDGIRDYYGHHKFH</sequence>
<dbReference type="Proteomes" id="UP001244011">
    <property type="component" value="Unassembled WGS sequence"/>
</dbReference>
<comment type="caution">
    <text evidence="1">The sequence shown here is derived from an EMBL/GenBank/DDBJ whole genome shotgun (WGS) entry which is preliminary data.</text>
</comment>
<accession>A0AAJ0C1D3</accession>
<reference evidence="1" key="1">
    <citation type="submission" date="2023-06" db="EMBL/GenBank/DDBJ databases">
        <title>Genome-scale phylogeny and comparative genomics of the fungal order Sordariales.</title>
        <authorList>
            <consortium name="Lawrence Berkeley National Laboratory"/>
            <person name="Hensen N."/>
            <person name="Bonometti L."/>
            <person name="Westerberg I."/>
            <person name="Brannstrom I.O."/>
            <person name="Guillou S."/>
            <person name="Cros-Aarteil S."/>
            <person name="Calhoun S."/>
            <person name="Haridas S."/>
            <person name="Kuo A."/>
            <person name="Mondo S."/>
            <person name="Pangilinan J."/>
            <person name="Riley R."/>
            <person name="Labutti K."/>
            <person name="Andreopoulos B."/>
            <person name="Lipzen A."/>
            <person name="Chen C."/>
            <person name="Yanf M."/>
            <person name="Daum C."/>
            <person name="Ng V."/>
            <person name="Clum A."/>
            <person name="Steindorff A."/>
            <person name="Ohm R."/>
            <person name="Martin F."/>
            <person name="Silar P."/>
            <person name="Natvig D."/>
            <person name="Lalanne C."/>
            <person name="Gautier V."/>
            <person name="Ament-Velasquez S.L."/>
            <person name="Kruys A."/>
            <person name="Hutchinson M.I."/>
            <person name="Powell A.J."/>
            <person name="Barry K."/>
            <person name="Miller A.N."/>
            <person name="Grigoriev I.V."/>
            <person name="Debuchy R."/>
            <person name="Gladieux P."/>
            <person name="Thoren M.H."/>
            <person name="Johannesson H."/>
        </authorList>
    </citation>
    <scope>NUCLEOTIDE SEQUENCE</scope>
    <source>
        <strain evidence="1">8032-3</strain>
    </source>
</reference>
<dbReference type="AlphaFoldDB" id="A0AAJ0C1D3"/>